<evidence type="ECO:0000313" key="2">
    <source>
        <dbReference type="Proteomes" id="UP001054837"/>
    </source>
</evidence>
<name>A0AAV4Q632_9ARAC</name>
<comment type="caution">
    <text evidence="1">The sequence shown here is derived from an EMBL/GenBank/DDBJ whole genome shotgun (WGS) entry which is preliminary data.</text>
</comment>
<evidence type="ECO:0000313" key="1">
    <source>
        <dbReference type="EMBL" id="GIY05143.1"/>
    </source>
</evidence>
<reference evidence="1 2" key="1">
    <citation type="submission" date="2021-06" db="EMBL/GenBank/DDBJ databases">
        <title>Caerostris darwini draft genome.</title>
        <authorList>
            <person name="Kono N."/>
            <person name="Arakawa K."/>
        </authorList>
    </citation>
    <scope>NUCLEOTIDE SEQUENCE [LARGE SCALE GENOMIC DNA]</scope>
</reference>
<dbReference type="EMBL" id="BPLQ01004059">
    <property type="protein sequence ID" value="GIY05143.1"/>
    <property type="molecule type" value="Genomic_DNA"/>
</dbReference>
<dbReference type="Proteomes" id="UP001054837">
    <property type="component" value="Unassembled WGS sequence"/>
</dbReference>
<sequence>MARETESATIVIGELTASDYGCRAGLHAQPSAIYHKLLIHRIETLNYVDELPAKLTEDADLLSWKRVHQQSSLRESQRNRTCDNCDRRIDDVRLRLQRCGGVTSHTLKN</sequence>
<gene>
    <name evidence="1" type="ORF">CDAR_308861</name>
</gene>
<organism evidence="1 2">
    <name type="scientific">Caerostris darwini</name>
    <dbReference type="NCBI Taxonomy" id="1538125"/>
    <lineage>
        <taxon>Eukaryota</taxon>
        <taxon>Metazoa</taxon>
        <taxon>Ecdysozoa</taxon>
        <taxon>Arthropoda</taxon>
        <taxon>Chelicerata</taxon>
        <taxon>Arachnida</taxon>
        <taxon>Araneae</taxon>
        <taxon>Araneomorphae</taxon>
        <taxon>Entelegynae</taxon>
        <taxon>Araneoidea</taxon>
        <taxon>Araneidae</taxon>
        <taxon>Caerostris</taxon>
    </lineage>
</organism>
<protein>
    <submittedName>
        <fullName evidence="1">Uncharacterized protein</fullName>
    </submittedName>
</protein>
<proteinExistence type="predicted"/>
<dbReference type="AlphaFoldDB" id="A0AAV4Q632"/>
<keyword evidence="2" id="KW-1185">Reference proteome</keyword>
<accession>A0AAV4Q632</accession>